<gene>
    <name evidence="2" type="ORF">CPZ25_015955</name>
</gene>
<evidence type="ECO:0000313" key="2">
    <source>
        <dbReference type="EMBL" id="QCT72755.1"/>
    </source>
</evidence>
<keyword evidence="3" id="KW-1185">Reference proteome</keyword>
<dbReference type="AlphaFoldDB" id="A0A4P9CCY6"/>
<feature type="transmembrane region" description="Helical" evidence="1">
    <location>
        <begin position="12"/>
        <end position="34"/>
    </location>
</feature>
<dbReference type="NCBIfam" id="TIGR02532">
    <property type="entry name" value="IV_pilin_GFxxxE"/>
    <property type="match status" value="1"/>
</dbReference>
<dbReference type="EMBL" id="CP029487">
    <property type="protein sequence ID" value="QCT72755.1"/>
    <property type="molecule type" value="Genomic_DNA"/>
</dbReference>
<evidence type="ECO:0000256" key="1">
    <source>
        <dbReference type="SAM" id="Phobius"/>
    </source>
</evidence>
<keyword evidence="1" id="KW-0472">Membrane</keyword>
<dbReference type="SUPFAM" id="SSF54523">
    <property type="entry name" value="Pili subunits"/>
    <property type="match status" value="1"/>
</dbReference>
<dbReference type="Pfam" id="PF07963">
    <property type="entry name" value="N_methyl"/>
    <property type="match status" value="1"/>
</dbReference>
<accession>A0A4P9CCY6</accession>
<sequence length="155" mass="17097">MAGQRGHTLIELIITLSILGFALAVTAGLGYSAVEGNAKRAAEAEYEQVLDAVLKSRDAAMMSGDRYGTSAKLYKDRVDIIAFDPGRREMVVTQSVQLRQCRITWNLVQNEIVFSGAGVVNRGGTITFYHNDRPEKYLIIQPVTGRIYLSDKNTV</sequence>
<dbReference type="KEGG" id="emt:CPZ25_015955"/>
<reference evidence="2 3" key="1">
    <citation type="submission" date="2018-05" db="EMBL/GenBank/DDBJ databases">
        <title>Genome comparison of Eubacterium sp.</title>
        <authorList>
            <person name="Feng Y."/>
            <person name="Sanchez-Andrea I."/>
            <person name="Stams A.J.M."/>
            <person name="De Vos W.M."/>
        </authorList>
    </citation>
    <scope>NUCLEOTIDE SEQUENCE [LARGE SCALE GENOMIC DNA]</scope>
    <source>
        <strain evidence="2 3">YI</strain>
    </source>
</reference>
<dbReference type="RefSeq" id="WP_058695839.1">
    <property type="nucleotide sequence ID" value="NZ_CP029487.1"/>
</dbReference>
<keyword evidence="1" id="KW-1133">Transmembrane helix</keyword>
<keyword evidence="1" id="KW-0812">Transmembrane</keyword>
<protein>
    <submittedName>
        <fullName evidence="2">Prepilin-type cleavage/methylation domain-containing protein</fullName>
    </submittedName>
</protein>
<dbReference type="Proteomes" id="UP000218387">
    <property type="component" value="Chromosome"/>
</dbReference>
<evidence type="ECO:0000313" key="3">
    <source>
        <dbReference type="Proteomes" id="UP000218387"/>
    </source>
</evidence>
<name>A0A4P9CCY6_EUBML</name>
<dbReference type="InterPro" id="IPR012902">
    <property type="entry name" value="N_methyl_site"/>
</dbReference>
<proteinExistence type="predicted"/>
<organism evidence="2 3">
    <name type="scientific">Eubacterium maltosivorans</name>
    <dbReference type="NCBI Taxonomy" id="2041044"/>
    <lineage>
        <taxon>Bacteria</taxon>
        <taxon>Bacillati</taxon>
        <taxon>Bacillota</taxon>
        <taxon>Clostridia</taxon>
        <taxon>Eubacteriales</taxon>
        <taxon>Eubacteriaceae</taxon>
        <taxon>Eubacterium</taxon>
    </lineage>
</organism>
<dbReference type="InterPro" id="IPR045584">
    <property type="entry name" value="Pilin-like"/>
</dbReference>